<dbReference type="EMBL" id="JASCTH010000032">
    <property type="protein sequence ID" value="MDI6104360.1"/>
    <property type="molecule type" value="Genomic_DNA"/>
</dbReference>
<name>A0ABT6WXM8_9ACTN</name>
<dbReference type="Proteomes" id="UP001241758">
    <property type="component" value="Unassembled WGS sequence"/>
</dbReference>
<feature type="region of interest" description="Disordered" evidence="1">
    <location>
        <begin position="77"/>
        <end position="100"/>
    </location>
</feature>
<evidence type="ECO:0000256" key="1">
    <source>
        <dbReference type="SAM" id="MobiDB-lite"/>
    </source>
</evidence>
<reference evidence="2 3" key="1">
    <citation type="submission" date="2023-05" db="EMBL/GenBank/DDBJ databases">
        <title>Actinoplanes sp. NEAU-A12 genome sequencing.</title>
        <authorList>
            <person name="Wang Z.-S."/>
        </authorList>
    </citation>
    <scope>NUCLEOTIDE SEQUENCE [LARGE SCALE GENOMIC DNA]</scope>
    <source>
        <strain evidence="2 3">NEAU-A12</strain>
    </source>
</reference>
<comment type="caution">
    <text evidence="2">The sequence shown here is derived from an EMBL/GenBank/DDBJ whole genome shotgun (WGS) entry which is preliminary data.</text>
</comment>
<keyword evidence="3" id="KW-1185">Reference proteome</keyword>
<accession>A0ABT6WXM8</accession>
<sequence>MWPCPGDVFLVGRAASVQFDGDRGLRVRVAWVDLKPTYDGWAWLAVYVLGPDNQAVARRDIYVRVAGLRLVEAAPSRPRSARNAGPGRSFPPVVRKGCRG</sequence>
<evidence type="ECO:0000313" key="3">
    <source>
        <dbReference type="Proteomes" id="UP001241758"/>
    </source>
</evidence>
<evidence type="ECO:0000313" key="2">
    <source>
        <dbReference type="EMBL" id="MDI6104360.1"/>
    </source>
</evidence>
<protein>
    <submittedName>
        <fullName evidence="2">Uncharacterized protein</fullName>
    </submittedName>
</protein>
<gene>
    <name evidence="2" type="ORF">QLQ12_37795</name>
</gene>
<proteinExistence type="predicted"/>
<organism evidence="2 3">
    <name type="scientific">Actinoplanes sandaracinus</name>
    <dbReference type="NCBI Taxonomy" id="3045177"/>
    <lineage>
        <taxon>Bacteria</taxon>
        <taxon>Bacillati</taxon>
        <taxon>Actinomycetota</taxon>
        <taxon>Actinomycetes</taxon>
        <taxon>Micromonosporales</taxon>
        <taxon>Micromonosporaceae</taxon>
        <taxon>Actinoplanes</taxon>
    </lineage>
</organism>